<reference evidence="5" key="1">
    <citation type="submission" date="2015-09" db="EMBL/GenBank/DDBJ databases">
        <authorList>
            <person name="Rodrigo-Torres Lidia"/>
            <person name="Arahal R.David."/>
        </authorList>
    </citation>
    <scope>NUCLEOTIDE SEQUENCE [LARGE SCALE GENOMIC DNA]</scope>
    <source>
        <strain evidence="5">CECT 5114</strain>
    </source>
</reference>
<evidence type="ECO:0000259" key="3">
    <source>
        <dbReference type="PROSITE" id="PS51918"/>
    </source>
</evidence>
<proteinExistence type="inferred from homology"/>
<dbReference type="SFLD" id="SFLDF00562">
    <property type="entry name" value="HemN-like__clustered_with_heat"/>
    <property type="match status" value="1"/>
</dbReference>
<protein>
    <recommendedName>
        <fullName evidence="2">Heme chaperone HemW</fullName>
    </recommendedName>
</protein>
<keyword evidence="4" id="KW-0560">Oxidoreductase</keyword>
<dbReference type="Proteomes" id="UP000051184">
    <property type="component" value="Unassembled WGS sequence"/>
</dbReference>
<dbReference type="AlphaFoldDB" id="A0A0P1ILT2"/>
<dbReference type="STRING" id="1715691.TA5113_00430"/>
<dbReference type="InterPro" id="IPR006638">
    <property type="entry name" value="Elp3/MiaA/NifB-like_rSAM"/>
</dbReference>
<dbReference type="GO" id="GO:0046872">
    <property type="term" value="F:metal ion binding"/>
    <property type="evidence" value="ECO:0007669"/>
    <property type="project" value="UniProtKB-UniRule"/>
</dbReference>
<dbReference type="PROSITE" id="PS51918">
    <property type="entry name" value="RADICAL_SAM"/>
    <property type="match status" value="1"/>
</dbReference>
<dbReference type="SFLD" id="SFLDG01065">
    <property type="entry name" value="anaerobic_coproporphyrinogen-I"/>
    <property type="match status" value="1"/>
</dbReference>
<evidence type="ECO:0000313" key="4">
    <source>
        <dbReference type="EMBL" id="CUK24582.1"/>
    </source>
</evidence>
<keyword evidence="2" id="KW-0349">Heme</keyword>
<dbReference type="CDD" id="cd01335">
    <property type="entry name" value="Radical_SAM"/>
    <property type="match status" value="1"/>
</dbReference>
<dbReference type="Pfam" id="PF04055">
    <property type="entry name" value="Radical_SAM"/>
    <property type="match status" value="1"/>
</dbReference>
<dbReference type="GO" id="GO:0006779">
    <property type="term" value="P:porphyrin-containing compound biosynthetic process"/>
    <property type="evidence" value="ECO:0007669"/>
    <property type="project" value="InterPro"/>
</dbReference>
<dbReference type="InterPro" id="IPR010723">
    <property type="entry name" value="HemN_C"/>
</dbReference>
<dbReference type="GO" id="GO:0051539">
    <property type="term" value="F:4 iron, 4 sulfur cluster binding"/>
    <property type="evidence" value="ECO:0007669"/>
    <property type="project" value="UniProtKB-UniRule"/>
</dbReference>
<dbReference type="SMART" id="SM00729">
    <property type="entry name" value="Elp3"/>
    <property type="match status" value="1"/>
</dbReference>
<dbReference type="NCBIfam" id="TIGR00539">
    <property type="entry name" value="hemN_rel"/>
    <property type="match status" value="1"/>
</dbReference>
<dbReference type="GO" id="GO:0004109">
    <property type="term" value="F:coproporphyrinogen oxidase activity"/>
    <property type="evidence" value="ECO:0007669"/>
    <property type="project" value="InterPro"/>
</dbReference>
<comment type="subcellular location">
    <subcellularLocation>
        <location evidence="2">Cytoplasm</location>
    </subcellularLocation>
</comment>
<dbReference type="PANTHER" id="PTHR13932:SF5">
    <property type="entry name" value="RADICAL S-ADENOSYL METHIONINE DOMAIN-CONTAINING PROTEIN 1, MITOCHONDRIAL"/>
    <property type="match status" value="1"/>
</dbReference>
<comment type="similarity">
    <text evidence="1">Belongs to the anaerobic coproporphyrinogen-III oxidase family. HemW subfamily.</text>
</comment>
<organism evidence="4 5">
    <name type="scientific">Cognatishimia activa</name>
    <dbReference type="NCBI Taxonomy" id="1715691"/>
    <lineage>
        <taxon>Bacteria</taxon>
        <taxon>Pseudomonadati</taxon>
        <taxon>Pseudomonadota</taxon>
        <taxon>Alphaproteobacteria</taxon>
        <taxon>Rhodobacterales</taxon>
        <taxon>Paracoccaceae</taxon>
        <taxon>Cognatishimia</taxon>
    </lineage>
</organism>
<dbReference type="GO" id="GO:0005737">
    <property type="term" value="C:cytoplasm"/>
    <property type="evidence" value="ECO:0007669"/>
    <property type="project" value="UniProtKB-SubCell"/>
</dbReference>
<gene>
    <name evidence="4" type="primary">hemN_1</name>
    <name evidence="4" type="ORF">TA5114_00367</name>
</gene>
<dbReference type="PANTHER" id="PTHR13932">
    <property type="entry name" value="COPROPORPHYRINIGEN III OXIDASE"/>
    <property type="match status" value="1"/>
</dbReference>
<keyword evidence="2" id="KW-0004">4Fe-4S</keyword>
<dbReference type="SFLD" id="SFLDS00029">
    <property type="entry name" value="Radical_SAM"/>
    <property type="match status" value="1"/>
</dbReference>
<keyword evidence="2" id="KW-0143">Chaperone</keyword>
<keyword evidence="2" id="KW-0408">Iron</keyword>
<keyword evidence="2" id="KW-0479">Metal-binding</keyword>
<evidence type="ECO:0000313" key="5">
    <source>
        <dbReference type="Proteomes" id="UP000051184"/>
    </source>
</evidence>
<evidence type="ECO:0000256" key="2">
    <source>
        <dbReference type="RuleBase" id="RU364116"/>
    </source>
</evidence>
<keyword evidence="2" id="KW-0963">Cytoplasm</keyword>
<dbReference type="Pfam" id="PF06969">
    <property type="entry name" value="HemN_C"/>
    <property type="match status" value="1"/>
</dbReference>
<dbReference type="InterPro" id="IPR034505">
    <property type="entry name" value="Coproporphyrinogen-III_oxidase"/>
</dbReference>
<dbReference type="InterPro" id="IPR007197">
    <property type="entry name" value="rSAM"/>
</dbReference>
<keyword evidence="2" id="KW-0949">S-adenosyl-L-methionine</keyword>
<dbReference type="SUPFAM" id="SSF102114">
    <property type="entry name" value="Radical SAM enzymes"/>
    <property type="match status" value="1"/>
</dbReference>
<keyword evidence="5" id="KW-1185">Reference proteome</keyword>
<name>A0A0P1ILT2_9RHOB</name>
<dbReference type="InterPro" id="IPR058240">
    <property type="entry name" value="rSAM_sf"/>
</dbReference>
<evidence type="ECO:0000256" key="1">
    <source>
        <dbReference type="ARBA" id="ARBA00006100"/>
    </source>
</evidence>
<accession>A0A0P1ILT2</accession>
<dbReference type="Gene3D" id="3.30.750.200">
    <property type="match status" value="1"/>
</dbReference>
<keyword evidence="2" id="KW-0411">Iron-sulfur</keyword>
<dbReference type="InterPro" id="IPR004559">
    <property type="entry name" value="HemW-like"/>
</dbReference>
<feature type="domain" description="Radical SAM core" evidence="3">
    <location>
        <begin position="9"/>
        <end position="245"/>
    </location>
</feature>
<dbReference type="EMBL" id="CYUE01000002">
    <property type="protein sequence ID" value="CUK24582.1"/>
    <property type="molecule type" value="Genomic_DNA"/>
</dbReference>
<dbReference type="SFLD" id="SFLDF00288">
    <property type="entry name" value="HemN-like__clustered_with_nucl"/>
    <property type="match status" value="1"/>
</dbReference>
<comment type="function">
    <text evidence="2">Probably acts as a heme chaperone, transferring heme to an unknown acceptor. Binds one molecule of heme per monomer, possibly covalently. Binds 1 [4Fe-4S] cluster. The cluster is coordinated with 3 cysteines and an exchangeable S-adenosyl-L-methionine.</text>
</comment>
<sequence length="390" mass="43556">MLLAVLGEDWKNGGFGLYIHWPFCQAKCPYCDFNSHVSQKIDQKQWLSAYLSELDRVGSETQGRVLNSVFFGGGTPSLMDPEIVAAILERVHRLWPTANDLEVTLEANPGSVEAAKFADYRLGGVSRISMGVQALNDRDLKRLGRIHSVDEAKAAFDIARKTFDRVSFDLIYARQDQTLEAWKAELREALSMAFDHLSLYQLTIEAGTPFGQRYEKGKLKGLPEDDLAADMYQVTGEICAEVGLEGYEVSNYALPGSESRHNQIYWRYGDYVGIGPGAHGRVTLGGQRFATECIRNPTLWLDAVSKQTAENVRRAISLPDQADEMMMMGLRLSEGVDIARWQNLSGRPLNSNVTDHLEDIGMIRQAQGRIYATQDGRMVLNTLLAEILVD</sequence>